<proteinExistence type="predicted"/>
<sequence length="72" mass="7489">MTRFVLDAGALLHVVSADVAVAASHKLLAPTLIRSQTLSALHESVAAGRLDPSTRNSLPGPEPLCVSLRSTT</sequence>
<evidence type="ECO:0008006" key="4">
    <source>
        <dbReference type="Google" id="ProtNLM"/>
    </source>
</evidence>
<name>A0A1I4ZFD9_9MICO</name>
<gene>
    <name evidence="2" type="ORF">SAMN05216219_0757</name>
</gene>
<keyword evidence="3" id="KW-1185">Reference proteome</keyword>
<dbReference type="STRING" id="995034.SAMN05216219_0757"/>
<dbReference type="OrthoDB" id="8370557at2"/>
<dbReference type="EMBL" id="FOVM01000002">
    <property type="protein sequence ID" value="SFN48699.1"/>
    <property type="molecule type" value="Genomic_DNA"/>
</dbReference>
<evidence type="ECO:0000256" key="1">
    <source>
        <dbReference type="SAM" id="MobiDB-lite"/>
    </source>
</evidence>
<protein>
    <recommendedName>
        <fullName evidence="4">PIN domain-containing protein</fullName>
    </recommendedName>
</protein>
<evidence type="ECO:0000313" key="3">
    <source>
        <dbReference type="Proteomes" id="UP000198867"/>
    </source>
</evidence>
<evidence type="ECO:0000313" key="2">
    <source>
        <dbReference type="EMBL" id="SFN48699.1"/>
    </source>
</evidence>
<reference evidence="3" key="1">
    <citation type="submission" date="2016-10" db="EMBL/GenBank/DDBJ databases">
        <authorList>
            <person name="Varghese N."/>
            <person name="Submissions S."/>
        </authorList>
    </citation>
    <scope>NUCLEOTIDE SEQUENCE [LARGE SCALE GENOMIC DNA]</scope>
    <source>
        <strain evidence="3">CGMCC 1.11101</strain>
    </source>
</reference>
<dbReference type="RefSeq" id="WP_090708993.1">
    <property type="nucleotide sequence ID" value="NZ_FOVM01000002.1"/>
</dbReference>
<dbReference type="Proteomes" id="UP000198867">
    <property type="component" value="Unassembled WGS sequence"/>
</dbReference>
<organism evidence="2 3">
    <name type="scientific">Mycetocola miduiensis</name>
    <dbReference type="NCBI Taxonomy" id="995034"/>
    <lineage>
        <taxon>Bacteria</taxon>
        <taxon>Bacillati</taxon>
        <taxon>Actinomycetota</taxon>
        <taxon>Actinomycetes</taxon>
        <taxon>Micrococcales</taxon>
        <taxon>Microbacteriaceae</taxon>
        <taxon>Mycetocola</taxon>
    </lineage>
</organism>
<dbReference type="AlphaFoldDB" id="A0A1I4ZFD9"/>
<feature type="region of interest" description="Disordered" evidence="1">
    <location>
        <begin position="49"/>
        <end position="72"/>
    </location>
</feature>
<accession>A0A1I4ZFD9</accession>